<accession>A0A2L2T6U3</accession>
<proteinExistence type="predicted"/>
<feature type="compositionally biased region" description="Basic and acidic residues" evidence="1">
    <location>
        <begin position="79"/>
        <end position="90"/>
    </location>
</feature>
<organism evidence="2 3">
    <name type="scientific">Fusarium venenatum</name>
    <dbReference type="NCBI Taxonomy" id="56646"/>
    <lineage>
        <taxon>Eukaryota</taxon>
        <taxon>Fungi</taxon>
        <taxon>Dikarya</taxon>
        <taxon>Ascomycota</taxon>
        <taxon>Pezizomycotina</taxon>
        <taxon>Sordariomycetes</taxon>
        <taxon>Hypocreomycetidae</taxon>
        <taxon>Hypocreales</taxon>
        <taxon>Nectriaceae</taxon>
        <taxon>Fusarium</taxon>
    </lineage>
</organism>
<evidence type="ECO:0000256" key="1">
    <source>
        <dbReference type="SAM" id="MobiDB-lite"/>
    </source>
</evidence>
<dbReference type="Proteomes" id="UP000245910">
    <property type="component" value="Chromosome I"/>
</dbReference>
<protein>
    <submittedName>
        <fullName evidence="2">Uncharacterized protein</fullName>
    </submittedName>
</protein>
<keyword evidence="3" id="KW-1185">Reference proteome</keyword>
<dbReference type="EMBL" id="LN649229">
    <property type="protein sequence ID" value="CEI66532.1"/>
    <property type="molecule type" value="Genomic_DNA"/>
</dbReference>
<evidence type="ECO:0000313" key="3">
    <source>
        <dbReference type="Proteomes" id="UP000245910"/>
    </source>
</evidence>
<name>A0A2L2T6U3_9HYPO</name>
<sequence length="90" mass="10222">MCRVNGFHPAFHVSNIRFQKGTTRRPRGTHFLSSPSQISVHMVLFILTLLSEAYLPPTDNISVSPDVQTDSENEAQEFGWDHNDRNIPNT</sequence>
<dbReference type="AlphaFoldDB" id="A0A2L2T6U3"/>
<feature type="region of interest" description="Disordered" evidence="1">
    <location>
        <begin position="60"/>
        <end position="90"/>
    </location>
</feature>
<reference evidence="3" key="1">
    <citation type="submission" date="2014-10" db="EMBL/GenBank/DDBJ databases">
        <authorList>
            <person name="King R."/>
        </authorList>
    </citation>
    <scope>NUCLEOTIDE SEQUENCE [LARGE SCALE GENOMIC DNA]</scope>
    <source>
        <strain evidence="3">A3/5</strain>
    </source>
</reference>
<evidence type="ECO:0000313" key="2">
    <source>
        <dbReference type="EMBL" id="CEI66532.1"/>
    </source>
</evidence>